<keyword evidence="3 5" id="KW-0378">Hydrolase</keyword>
<dbReference type="NCBIfam" id="TIGR00225">
    <property type="entry name" value="prc"/>
    <property type="match status" value="1"/>
</dbReference>
<dbReference type="FunFam" id="2.30.42.10:FF:000063">
    <property type="entry name" value="Peptidase, S41 family"/>
    <property type="match status" value="1"/>
</dbReference>
<dbReference type="InterPro" id="IPR001478">
    <property type="entry name" value="PDZ"/>
</dbReference>
<dbReference type="InterPro" id="IPR041489">
    <property type="entry name" value="PDZ_6"/>
</dbReference>
<dbReference type="Pfam" id="PF17820">
    <property type="entry name" value="PDZ_6"/>
    <property type="match status" value="1"/>
</dbReference>
<dbReference type="CDD" id="cd07560">
    <property type="entry name" value="Peptidase_S41_CPP"/>
    <property type="match status" value="1"/>
</dbReference>
<dbReference type="AlphaFoldDB" id="A0A1F5SWA3"/>
<keyword evidence="6" id="KW-0812">Transmembrane</keyword>
<dbReference type="GO" id="GO:0030288">
    <property type="term" value="C:outer membrane-bounded periplasmic space"/>
    <property type="evidence" value="ECO:0007669"/>
    <property type="project" value="TreeGrafter"/>
</dbReference>
<dbReference type="Gene3D" id="3.90.226.10">
    <property type="entry name" value="2-enoyl-CoA Hydratase, Chain A, domain 1"/>
    <property type="match status" value="1"/>
</dbReference>
<dbReference type="SMART" id="SM00228">
    <property type="entry name" value="PDZ"/>
    <property type="match status" value="1"/>
</dbReference>
<sequence>MQNDFYNKNSSKPIRKFTLWYLIVVLVLIAFSGGFYVGKINTGGFSKVVNYYENSLSASELPKVLDSDLLRVVWGYIKNSYVDKDNIDVSKLYYGAIEGFASGLGDPYTVFLDPEKTKEFDQDINAEFEGIGAEIGIRDGRLTVVAPMADSPAEKAGLVSGDKIYSIDNIDTTDMTIEKAAKLIRGPEGTTVTLLVLRNEENPMEIVVKREKIEIKSVKWEFRKDNILYIKLAGFYQDTDSLMAQIEKEAKGKNIKGIVLDLRNNPGGLLNIANDVASKWLKSDTDIVLEKFSDGRQIFYKAKGKATFEGIKTAVLVNGGSASGSEIVAGAFKDYGTAKLIGTKTYGKGSVQELKRLSDGSSLKITTAKWLTPNGNSISDIGIEPDINLELDLEALAKGVDNQLQAALEYLK</sequence>
<dbReference type="Gene3D" id="3.30.750.44">
    <property type="match status" value="1"/>
</dbReference>
<dbReference type="InterPro" id="IPR055210">
    <property type="entry name" value="CtpA/B_N"/>
</dbReference>
<dbReference type="STRING" id="1798002.A2478_00540"/>
<evidence type="ECO:0000256" key="4">
    <source>
        <dbReference type="ARBA" id="ARBA00022825"/>
    </source>
</evidence>
<dbReference type="Pfam" id="PF22694">
    <property type="entry name" value="CtpB_N-like"/>
    <property type="match status" value="1"/>
</dbReference>
<dbReference type="CDD" id="cd06782">
    <property type="entry name" value="cpPDZ_CPP-like"/>
    <property type="match status" value="1"/>
</dbReference>
<keyword evidence="6" id="KW-1133">Transmembrane helix</keyword>
<gene>
    <name evidence="8" type="ORF">A2478_00540</name>
</gene>
<protein>
    <recommendedName>
        <fullName evidence="7">PDZ domain-containing protein</fullName>
    </recommendedName>
</protein>
<dbReference type="Gene3D" id="2.30.42.10">
    <property type="match status" value="1"/>
</dbReference>
<keyword evidence="4 5" id="KW-0720">Serine protease</keyword>
<evidence type="ECO:0000256" key="5">
    <source>
        <dbReference type="RuleBase" id="RU004404"/>
    </source>
</evidence>
<evidence type="ECO:0000256" key="6">
    <source>
        <dbReference type="SAM" id="Phobius"/>
    </source>
</evidence>
<evidence type="ECO:0000256" key="3">
    <source>
        <dbReference type="ARBA" id="ARBA00022801"/>
    </source>
</evidence>
<evidence type="ECO:0000313" key="8">
    <source>
        <dbReference type="EMBL" id="OGF30922.1"/>
    </source>
</evidence>
<feature type="domain" description="PDZ" evidence="7">
    <location>
        <begin position="109"/>
        <end position="199"/>
    </location>
</feature>
<keyword evidence="2 5" id="KW-0645">Protease</keyword>
<keyword evidence="6" id="KW-0472">Membrane</keyword>
<comment type="caution">
    <text evidence="8">The sequence shown here is derived from an EMBL/GenBank/DDBJ whole genome shotgun (WGS) entry which is preliminary data.</text>
</comment>
<dbReference type="InterPro" id="IPR029045">
    <property type="entry name" value="ClpP/crotonase-like_dom_sf"/>
</dbReference>
<proteinExistence type="inferred from homology"/>
<dbReference type="GO" id="GO:0006508">
    <property type="term" value="P:proteolysis"/>
    <property type="evidence" value="ECO:0007669"/>
    <property type="project" value="UniProtKB-KW"/>
</dbReference>
<dbReference type="GO" id="GO:0008236">
    <property type="term" value="F:serine-type peptidase activity"/>
    <property type="evidence" value="ECO:0007669"/>
    <property type="project" value="UniProtKB-KW"/>
</dbReference>
<dbReference type="Pfam" id="PF03572">
    <property type="entry name" value="Peptidase_S41"/>
    <property type="match status" value="1"/>
</dbReference>
<dbReference type="PANTHER" id="PTHR32060:SF30">
    <property type="entry name" value="CARBOXY-TERMINAL PROCESSING PROTEASE CTPA"/>
    <property type="match status" value="1"/>
</dbReference>
<dbReference type="SMART" id="SM00245">
    <property type="entry name" value="TSPc"/>
    <property type="match status" value="1"/>
</dbReference>
<dbReference type="Proteomes" id="UP000179001">
    <property type="component" value="Unassembled WGS sequence"/>
</dbReference>
<name>A0A1F5SWA3_9BACT</name>
<dbReference type="SUPFAM" id="SSF50156">
    <property type="entry name" value="PDZ domain-like"/>
    <property type="match status" value="1"/>
</dbReference>
<dbReference type="PANTHER" id="PTHR32060">
    <property type="entry name" value="TAIL-SPECIFIC PROTEASE"/>
    <property type="match status" value="1"/>
</dbReference>
<organism evidence="8 9">
    <name type="scientific">Candidatus Falkowbacteria bacterium RIFOXYC2_FULL_36_12</name>
    <dbReference type="NCBI Taxonomy" id="1798002"/>
    <lineage>
        <taxon>Bacteria</taxon>
        <taxon>Candidatus Falkowiibacteriota</taxon>
    </lineage>
</organism>
<dbReference type="InterPro" id="IPR036034">
    <property type="entry name" value="PDZ_sf"/>
</dbReference>
<accession>A0A1F5SWA3</accession>
<evidence type="ECO:0000259" key="7">
    <source>
        <dbReference type="PROSITE" id="PS50106"/>
    </source>
</evidence>
<dbReference type="GO" id="GO:0007165">
    <property type="term" value="P:signal transduction"/>
    <property type="evidence" value="ECO:0007669"/>
    <property type="project" value="TreeGrafter"/>
</dbReference>
<evidence type="ECO:0000313" key="9">
    <source>
        <dbReference type="Proteomes" id="UP000179001"/>
    </source>
</evidence>
<reference evidence="8 9" key="1">
    <citation type="journal article" date="2016" name="Nat. Commun.">
        <title>Thousands of microbial genomes shed light on interconnected biogeochemical processes in an aquifer system.</title>
        <authorList>
            <person name="Anantharaman K."/>
            <person name="Brown C.T."/>
            <person name="Hug L.A."/>
            <person name="Sharon I."/>
            <person name="Castelle C.J."/>
            <person name="Probst A.J."/>
            <person name="Thomas B.C."/>
            <person name="Singh A."/>
            <person name="Wilkins M.J."/>
            <person name="Karaoz U."/>
            <person name="Brodie E.L."/>
            <person name="Williams K.H."/>
            <person name="Hubbard S.S."/>
            <person name="Banfield J.F."/>
        </authorList>
    </citation>
    <scope>NUCLEOTIDE SEQUENCE [LARGE SCALE GENOMIC DNA]</scope>
</reference>
<dbReference type="GO" id="GO:0004175">
    <property type="term" value="F:endopeptidase activity"/>
    <property type="evidence" value="ECO:0007669"/>
    <property type="project" value="TreeGrafter"/>
</dbReference>
<evidence type="ECO:0000256" key="1">
    <source>
        <dbReference type="ARBA" id="ARBA00009179"/>
    </source>
</evidence>
<evidence type="ECO:0000256" key="2">
    <source>
        <dbReference type="ARBA" id="ARBA00022670"/>
    </source>
</evidence>
<dbReference type="SUPFAM" id="SSF52096">
    <property type="entry name" value="ClpP/crotonase"/>
    <property type="match status" value="1"/>
</dbReference>
<comment type="similarity">
    <text evidence="1 5">Belongs to the peptidase S41A family.</text>
</comment>
<dbReference type="InterPro" id="IPR005151">
    <property type="entry name" value="Tail-specific_protease"/>
</dbReference>
<dbReference type="InterPro" id="IPR004447">
    <property type="entry name" value="Peptidase_S41A"/>
</dbReference>
<dbReference type="EMBL" id="MFGJ01000008">
    <property type="protein sequence ID" value="OGF30922.1"/>
    <property type="molecule type" value="Genomic_DNA"/>
</dbReference>
<dbReference type="PROSITE" id="PS50106">
    <property type="entry name" value="PDZ"/>
    <property type="match status" value="1"/>
</dbReference>
<feature type="transmembrane region" description="Helical" evidence="6">
    <location>
        <begin position="20"/>
        <end position="38"/>
    </location>
</feature>